<evidence type="ECO:0000313" key="12">
    <source>
        <dbReference type="Proteomes" id="UP000701853"/>
    </source>
</evidence>
<reference evidence="11 12" key="1">
    <citation type="journal article" date="2021" name="bioRxiv">
        <title>The Gossypium anomalum genome as a resource for cotton improvement and evolutionary analysis of hybrid incompatibility.</title>
        <authorList>
            <person name="Grover C.E."/>
            <person name="Yuan D."/>
            <person name="Arick M.A."/>
            <person name="Miller E.R."/>
            <person name="Hu G."/>
            <person name="Peterson D.G."/>
            <person name="Wendel J.F."/>
            <person name="Udall J.A."/>
        </authorList>
    </citation>
    <scope>NUCLEOTIDE SEQUENCE [LARGE SCALE GENOMIC DNA]</scope>
    <source>
        <strain evidence="11">JFW-Udall</strain>
        <tissue evidence="11">Leaf</tissue>
    </source>
</reference>
<keyword evidence="7 9" id="KW-0503">Monooxygenase</keyword>
<dbReference type="InterPro" id="IPR002401">
    <property type="entry name" value="Cyt_P450_E_grp-I"/>
</dbReference>
<organism evidence="11 12">
    <name type="scientific">Gossypium anomalum</name>
    <dbReference type="NCBI Taxonomy" id="47600"/>
    <lineage>
        <taxon>Eukaryota</taxon>
        <taxon>Viridiplantae</taxon>
        <taxon>Streptophyta</taxon>
        <taxon>Embryophyta</taxon>
        <taxon>Tracheophyta</taxon>
        <taxon>Spermatophyta</taxon>
        <taxon>Magnoliopsida</taxon>
        <taxon>eudicotyledons</taxon>
        <taxon>Gunneridae</taxon>
        <taxon>Pentapetalae</taxon>
        <taxon>rosids</taxon>
        <taxon>malvids</taxon>
        <taxon>Malvales</taxon>
        <taxon>Malvaceae</taxon>
        <taxon>Malvoideae</taxon>
        <taxon>Gossypium</taxon>
    </lineage>
</organism>
<name>A0A8J5Z4Y3_9ROSI</name>
<dbReference type="InterPro" id="IPR017972">
    <property type="entry name" value="Cyt_P450_CS"/>
</dbReference>
<keyword evidence="5 9" id="KW-0560">Oxidoreductase</keyword>
<protein>
    <recommendedName>
        <fullName evidence="13">Cytochrome P450</fullName>
    </recommendedName>
</protein>
<dbReference type="EMBL" id="JAHUZN010000001">
    <property type="protein sequence ID" value="KAG8502833.1"/>
    <property type="molecule type" value="Genomic_DNA"/>
</dbReference>
<keyword evidence="10" id="KW-1133">Transmembrane helix</keyword>
<dbReference type="PANTHER" id="PTHR47955:SF8">
    <property type="entry name" value="CYTOCHROME P450 71D11-LIKE"/>
    <property type="match status" value="1"/>
</dbReference>
<dbReference type="OrthoDB" id="1470350at2759"/>
<accession>A0A8J5Z4Y3</accession>
<dbReference type="SUPFAM" id="SSF48264">
    <property type="entry name" value="Cytochrome P450"/>
    <property type="match status" value="1"/>
</dbReference>
<gene>
    <name evidence="11" type="ORF">CXB51_000467</name>
</gene>
<proteinExistence type="inferred from homology"/>
<dbReference type="Gene3D" id="1.10.630.10">
    <property type="entry name" value="Cytochrome P450"/>
    <property type="match status" value="1"/>
</dbReference>
<evidence type="ECO:0000256" key="5">
    <source>
        <dbReference type="ARBA" id="ARBA00023002"/>
    </source>
</evidence>
<evidence type="ECO:0008006" key="13">
    <source>
        <dbReference type="Google" id="ProtNLM"/>
    </source>
</evidence>
<dbReference type="GO" id="GO:0020037">
    <property type="term" value="F:heme binding"/>
    <property type="evidence" value="ECO:0007669"/>
    <property type="project" value="InterPro"/>
</dbReference>
<evidence type="ECO:0000256" key="1">
    <source>
        <dbReference type="ARBA" id="ARBA00001971"/>
    </source>
</evidence>
<evidence type="ECO:0000256" key="7">
    <source>
        <dbReference type="ARBA" id="ARBA00023033"/>
    </source>
</evidence>
<dbReference type="PANTHER" id="PTHR47955">
    <property type="entry name" value="CYTOCHROME P450 FAMILY 71 PROTEIN"/>
    <property type="match status" value="1"/>
</dbReference>
<dbReference type="Proteomes" id="UP000701853">
    <property type="component" value="Chromosome 1"/>
</dbReference>
<dbReference type="PROSITE" id="PS00086">
    <property type="entry name" value="CYTOCHROME_P450"/>
    <property type="match status" value="1"/>
</dbReference>
<evidence type="ECO:0000256" key="10">
    <source>
        <dbReference type="SAM" id="Phobius"/>
    </source>
</evidence>
<keyword evidence="3 8" id="KW-0349">Heme</keyword>
<evidence type="ECO:0000256" key="6">
    <source>
        <dbReference type="ARBA" id="ARBA00023004"/>
    </source>
</evidence>
<dbReference type="GO" id="GO:0004497">
    <property type="term" value="F:monooxygenase activity"/>
    <property type="evidence" value="ECO:0007669"/>
    <property type="project" value="UniProtKB-KW"/>
</dbReference>
<keyword evidence="10" id="KW-0812">Transmembrane</keyword>
<evidence type="ECO:0000256" key="4">
    <source>
        <dbReference type="ARBA" id="ARBA00022723"/>
    </source>
</evidence>
<evidence type="ECO:0000313" key="11">
    <source>
        <dbReference type="EMBL" id="KAG8502833.1"/>
    </source>
</evidence>
<dbReference type="GO" id="GO:0005506">
    <property type="term" value="F:iron ion binding"/>
    <property type="evidence" value="ECO:0007669"/>
    <property type="project" value="InterPro"/>
</dbReference>
<dbReference type="InterPro" id="IPR036396">
    <property type="entry name" value="Cyt_P450_sf"/>
</dbReference>
<evidence type="ECO:0000256" key="9">
    <source>
        <dbReference type="RuleBase" id="RU000461"/>
    </source>
</evidence>
<evidence type="ECO:0000256" key="3">
    <source>
        <dbReference type="ARBA" id="ARBA00022617"/>
    </source>
</evidence>
<keyword evidence="10" id="KW-0472">Membrane</keyword>
<comment type="caution">
    <text evidence="11">The sequence shown here is derived from an EMBL/GenBank/DDBJ whole genome shotgun (WGS) entry which is preliminary data.</text>
</comment>
<dbReference type="FunFam" id="1.10.630.10:FF:000008">
    <property type="entry name" value="Cytochrome P450 71D8"/>
    <property type="match status" value="1"/>
</dbReference>
<comment type="cofactor">
    <cofactor evidence="1 8">
        <name>heme</name>
        <dbReference type="ChEBI" id="CHEBI:30413"/>
    </cofactor>
</comment>
<dbReference type="AlphaFoldDB" id="A0A8J5Z4Y3"/>
<keyword evidence="12" id="KW-1185">Reference proteome</keyword>
<sequence length="586" mass="67357">MILKVVFAHHRIWIGIHTRKKWLSNRNLKVLPEIPSNTTSLLISSMSFWCRTVDISGTEKLRDSVIFCIVLTMDNQFKLLPLSFTFLVFIFMVLKLWMRSKIKDSPKNLPPAPWKLPLIGHLHLLMFSLPHHRLTELAKRHGSLMHLQLGELSHIVVSSPEAAKEVMKTHDINFATRPYLLVAEIIGYNFSDIGFAPYGDTWRQLRKVCTLELLSMKRVKSFRSIREEQVSSLIRSIYSNTGLEINLGEMLCNSSYNITLRTAFAARSKQHDAFISIARNVVEAAGGFSITDLFPSIKLLPMISGMRAKLERWHQDLDAMLESIIEEHRARNANTKDSDNSDNVTDDLVDVLLNLQDHGGLEFPLRTENIKAVILDMLIAGTETSSTAVEWAMSEMIKNPRILEKAQAEVRQVYDRTGDVNESDLHELKYLKLVMKETLRLHPPVPLLLPRESRERCEINGYEIPAKTKLIVNAWAIGRDSNYWNEAERFYPERFIDSSVDYKGTNFEFIPFGAGRRICPGMSYGMAVVELFLAQLLYHFDWKLPNDMKNEDLDMTEISSATARRKRDLRLIPIPYHPPPYVHKLE</sequence>
<dbReference type="Pfam" id="PF00067">
    <property type="entry name" value="p450"/>
    <property type="match status" value="1"/>
</dbReference>
<dbReference type="PRINTS" id="PR00463">
    <property type="entry name" value="EP450I"/>
</dbReference>
<keyword evidence="4 8" id="KW-0479">Metal-binding</keyword>
<dbReference type="GO" id="GO:0016705">
    <property type="term" value="F:oxidoreductase activity, acting on paired donors, with incorporation or reduction of molecular oxygen"/>
    <property type="evidence" value="ECO:0007669"/>
    <property type="project" value="InterPro"/>
</dbReference>
<feature type="transmembrane region" description="Helical" evidence="10">
    <location>
        <begin position="79"/>
        <end position="98"/>
    </location>
</feature>
<evidence type="ECO:0000256" key="8">
    <source>
        <dbReference type="PIRSR" id="PIRSR602401-1"/>
    </source>
</evidence>
<dbReference type="PRINTS" id="PR00385">
    <property type="entry name" value="P450"/>
</dbReference>
<dbReference type="CDD" id="cd11072">
    <property type="entry name" value="CYP71-like"/>
    <property type="match status" value="1"/>
</dbReference>
<comment type="similarity">
    <text evidence="2 9">Belongs to the cytochrome P450 family.</text>
</comment>
<keyword evidence="6 8" id="KW-0408">Iron</keyword>
<evidence type="ECO:0000256" key="2">
    <source>
        <dbReference type="ARBA" id="ARBA00010617"/>
    </source>
</evidence>
<dbReference type="InterPro" id="IPR001128">
    <property type="entry name" value="Cyt_P450"/>
</dbReference>
<feature type="binding site" description="axial binding residue" evidence="8">
    <location>
        <position position="519"/>
    </location>
    <ligand>
        <name>heme</name>
        <dbReference type="ChEBI" id="CHEBI:30413"/>
    </ligand>
    <ligandPart>
        <name>Fe</name>
        <dbReference type="ChEBI" id="CHEBI:18248"/>
    </ligandPart>
</feature>